<sequence>MIFNVKNAPYNAVGDGTALDRQAIQSAIDAAEAAGGGVVYIPKGTYKLDGGQEDGLQGRPKGGLMVEGDGVILEGEGRETVLKYYNDSPASLIIPLHFTKPPSADKPDLKNVGVRDLTIEFVNAGPASRGGLIMTGCVDFFCERITVRGNGTGMSGSTTNGITINTFSSDGIISGCVVEGVSKPGIYLSAAARVTVVGCMSKNNLCTAPGTPKAGAGFQIAQVEAVSLIDCYATGSAVGFNIVCMGGEYGSGIIDASPAPSLTSFNVTLDDTASALFMERIGIWNPATKRIEELRGTSGTLVSGTTWTVTLPAGNTQLFAAGATIFVNYLPFKNVRIIGGSAKDNVVVYQIPDPQNPNTLKTIVAGVGVNVSSFQPGAVGRDLVISGLVCEGNPDAGIIMSVVEDAIVEGCILRNNRVGIQLSDVGELDADDLPAIEQTKRILVSGCEIYDNKNVGVYLRSVEDVTVQGTRIYRTKDTVQKKPIVIERVDENRRKTTDLKLRDLDFSGYDARMGDDFPISAPVIHTNGDSDAVEDGLYDLAFFNSPEGNLYAPPGSRYLDRATGNVYRKVHGWKKNNWMASLVTHYRFEGTTTSAPVTLYPLPDNSVVHASVVAVARNDNGECAVYRRALGAKRQSSALAVAVGAVQTIGTDGTNNPGWGFTLNVQDNFIRASIVGGIGAHIDWLIRTEIDVYTV</sequence>
<dbReference type="PANTHER" id="PTHR22990">
    <property type="entry name" value="F-BOX ONLY PROTEIN"/>
    <property type="match status" value="1"/>
</dbReference>
<name>A0A150R945_SORCE</name>
<dbReference type="SUPFAM" id="SSF51126">
    <property type="entry name" value="Pectin lyase-like"/>
    <property type="match status" value="2"/>
</dbReference>
<gene>
    <name evidence="3" type="ORF">BE17_03040</name>
</gene>
<dbReference type="SMART" id="SM00710">
    <property type="entry name" value="PbH1"/>
    <property type="match status" value="8"/>
</dbReference>
<dbReference type="PANTHER" id="PTHR22990:SF15">
    <property type="entry name" value="F-BOX ONLY PROTEIN 10"/>
    <property type="match status" value="1"/>
</dbReference>
<dbReference type="AlphaFoldDB" id="A0A150R945"/>
<reference evidence="3 4" key="1">
    <citation type="submission" date="2014-02" db="EMBL/GenBank/DDBJ databases">
        <title>The small core and large imbalanced accessory genome model reveals a collaborative survival strategy of Sorangium cellulosum strains in nature.</title>
        <authorList>
            <person name="Han K."/>
            <person name="Peng R."/>
            <person name="Blom J."/>
            <person name="Li Y.-Z."/>
        </authorList>
    </citation>
    <scope>NUCLEOTIDE SEQUENCE [LARGE SCALE GENOMIC DNA]</scope>
    <source>
        <strain evidence="3 4">So0011-07</strain>
    </source>
</reference>
<dbReference type="InterPro" id="IPR006626">
    <property type="entry name" value="PbH1"/>
</dbReference>
<proteinExistence type="predicted"/>
<evidence type="ECO:0000256" key="1">
    <source>
        <dbReference type="ARBA" id="ARBA00022737"/>
    </source>
</evidence>
<dbReference type="InterPro" id="IPR051550">
    <property type="entry name" value="SCF-Subunits/Alg-Epimerases"/>
</dbReference>
<feature type="domain" description="Rhamnogalacturonase A/B/Epimerase-like pectate lyase" evidence="2">
    <location>
        <begin position="3"/>
        <end position="207"/>
    </location>
</feature>
<protein>
    <recommendedName>
        <fullName evidence="2">Rhamnogalacturonase A/B/Epimerase-like pectate lyase domain-containing protein</fullName>
    </recommendedName>
</protein>
<comment type="caution">
    <text evidence="3">The sequence shown here is derived from an EMBL/GenBank/DDBJ whole genome shotgun (WGS) entry which is preliminary data.</text>
</comment>
<dbReference type="InterPro" id="IPR012334">
    <property type="entry name" value="Pectin_lyas_fold"/>
</dbReference>
<dbReference type="InterPro" id="IPR011050">
    <property type="entry name" value="Pectin_lyase_fold/virulence"/>
</dbReference>
<dbReference type="Pfam" id="PF12708">
    <property type="entry name" value="Pect-lyase_RHGA_epim"/>
    <property type="match status" value="1"/>
</dbReference>
<keyword evidence="1" id="KW-0677">Repeat</keyword>
<evidence type="ECO:0000259" key="2">
    <source>
        <dbReference type="Pfam" id="PF12708"/>
    </source>
</evidence>
<dbReference type="EMBL" id="JEMB01002980">
    <property type="protein sequence ID" value="KYF76755.1"/>
    <property type="molecule type" value="Genomic_DNA"/>
</dbReference>
<dbReference type="Gene3D" id="2.160.20.10">
    <property type="entry name" value="Single-stranded right-handed beta-helix, Pectin lyase-like"/>
    <property type="match status" value="2"/>
</dbReference>
<dbReference type="Proteomes" id="UP000075635">
    <property type="component" value="Unassembled WGS sequence"/>
</dbReference>
<evidence type="ECO:0000313" key="3">
    <source>
        <dbReference type="EMBL" id="KYF76755.1"/>
    </source>
</evidence>
<organism evidence="3 4">
    <name type="scientific">Sorangium cellulosum</name>
    <name type="common">Polyangium cellulosum</name>
    <dbReference type="NCBI Taxonomy" id="56"/>
    <lineage>
        <taxon>Bacteria</taxon>
        <taxon>Pseudomonadati</taxon>
        <taxon>Myxococcota</taxon>
        <taxon>Polyangia</taxon>
        <taxon>Polyangiales</taxon>
        <taxon>Polyangiaceae</taxon>
        <taxon>Sorangium</taxon>
    </lineage>
</organism>
<accession>A0A150R945</accession>
<evidence type="ECO:0000313" key="4">
    <source>
        <dbReference type="Proteomes" id="UP000075635"/>
    </source>
</evidence>
<dbReference type="InterPro" id="IPR024535">
    <property type="entry name" value="RHGA/B-epi-like_pectate_lyase"/>
</dbReference>